<evidence type="ECO:0000313" key="2">
    <source>
        <dbReference type="Proteomes" id="UP001556631"/>
    </source>
</evidence>
<proteinExistence type="predicted"/>
<organism evidence="1 2">
    <name type="scientific">Nocardioides eburneus</name>
    <dbReference type="NCBI Taxonomy" id="3231482"/>
    <lineage>
        <taxon>Bacteria</taxon>
        <taxon>Bacillati</taxon>
        <taxon>Actinomycetota</taxon>
        <taxon>Actinomycetes</taxon>
        <taxon>Propionibacteriales</taxon>
        <taxon>Nocardioidaceae</taxon>
        <taxon>Nocardioides</taxon>
    </lineage>
</organism>
<dbReference type="Proteomes" id="UP001556631">
    <property type="component" value="Unassembled WGS sequence"/>
</dbReference>
<name>A0ABV3T083_9ACTN</name>
<sequence>MGQSRTTLRGLLVVSLAVALVALVAGCGGSGGAGGQSVPASAGSLWQTSTAAARGFSDYLGFVSGKKCDLLPPLLGGPDYFVGSMSKEILDGYSCHNVMTARERGRQCIRNVVRPVISGEPVTVSTEPRRLRYTVDWTGKTVCGRDAGPGNDVYEEHGSYEVTVEQGDGGWMAVGFAFRTGPGAGHTGGVS</sequence>
<dbReference type="EMBL" id="JBFPJR010000023">
    <property type="protein sequence ID" value="MEX0428600.1"/>
    <property type="molecule type" value="Genomic_DNA"/>
</dbReference>
<protein>
    <recommendedName>
        <fullName evidence="3">Lipoprotein</fullName>
    </recommendedName>
</protein>
<gene>
    <name evidence="1" type="ORF">AB3X52_13295</name>
</gene>
<keyword evidence="2" id="KW-1185">Reference proteome</keyword>
<dbReference type="RefSeq" id="WP_367994571.1">
    <property type="nucleotide sequence ID" value="NZ_JBFPJR010000023.1"/>
</dbReference>
<evidence type="ECO:0008006" key="3">
    <source>
        <dbReference type="Google" id="ProtNLM"/>
    </source>
</evidence>
<accession>A0ABV3T083</accession>
<evidence type="ECO:0000313" key="1">
    <source>
        <dbReference type="EMBL" id="MEX0428600.1"/>
    </source>
</evidence>
<dbReference type="PROSITE" id="PS51257">
    <property type="entry name" value="PROKAR_LIPOPROTEIN"/>
    <property type="match status" value="1"/>
</dbReference>
<comment type="caution">
    <text evidence="1">The sequence shown here is derived from an EMBL/GenBank/DDBJ whole genome shotgun (WGS) entry which is preliminary data.</text>
</comment>
<reference evidence="1 2" key="1">
    <citation type="submission" date="2024-07" db="EMBL/GenBank/DDBJ databases">
        <authorList>
            <person name="Lee S."/>
            <person name="Kang M."/>
        </authorList>
    </citation>
    <scope>NUCLEOTIDE SEQUENCE [LARGE SCALE GENOMIC DNA]</scope>
    <source>
        <strain evidence="1 2">DS6</strain>
    </source>
</reference>